<evidence type="ECO:0000256" key="1">
    <source>
        <dbReference type="ARBA" id="ARBA00004196"/>
    </source>
</evidence>
<protein>
    <submittedName>
        <fullName evidence="8">Methionine-rich copper-binding protein CopC</fullName>
    </submittedName>
</protein>
<dbReference type="Gene3D" id="2.60.40.1220">
    <property type="match status" value="1"/>
</dbReference>
<dbReference type="SUPFAM" id="SSF81296">
    <property type="entry name" value="E set domains"/>
    <property type="match status" value="1"/>
</dbReference>
<comment type="subcellular location">
    <subcellularLocation>
        <location evidence="1">Cell envelope</location>
    </subcellularLocation>
</comment>
<accession>A0ABS4QAQ0</accession>
<keyword evidence="3" id="KW-0732">Signal</keyword>
<proteinExistence type="predicted"/>
<keyword evidence="6" id="KW-1133">Transmembrane helix</keyword>
<comment type="caution">
    <text evidence="8">The sequence shown here is derived from an EMBL/GenBank/DDBJ whole genome shotgun (WGS) entry which is preliminary data.</text>
</comment>
<keyword evidence="4" id="KW-0186">Copper</keyword>
<feature type="domain" description="CopC" evidence="7">
    <location>
        <begin position="33"/>
        <end position="127"/>
    </location>
</feature>
<keyword evidence="6" id="KW-0472">Membrane</keyword>
<dbReference type="EMBL" id="JAGGMR010000001">
    <property type="protein sequence ID" value="MBP2188168.1"/>
    <property type="molecule type" value="Genomic_DNA"/>
</dbReference>
<dbReference type="Pfam" id="PF04234">
    <property type="entry name" value="CopC"/>
    <property type="match status" value="1"/>
</dbReference>
<evidence type="ECO:0000313" key="8">
    <source>
        <dbReference type="EMBL" id="MBP2188168.1"/>
    </source>
</evidence>
<keyword evidence="9" id="KW-1185">Reference proteome</keyword>
<feature type="compositionally biased region" description="Polar residues" evidence="5">
    <location>
        <begin position="121"/>
        <end position="131"/>
    </location>
</feature>
<feature type="region of interest" description="Disordered" evidence="5">
    <location>
        <begin position="120"/>
        <end position="148"/>
    </location>
</feature>
<organism evidence="8 9">
    <name type="scientific">Nocardia goodfellowii</name>
    <dbReference type="NCBI Taxonomy" id="882446"/>
    <lineage>
        <taxon>Bacteria</taxon>
        <taxon>Bacillati</taxon>
        <taxon>Actinomycetota</taxon>
        <taxon>Actinomycetes</taxon>
        <taxon>Mycobacteriales</taxon>
        <taxon>Nocardiaceae</taxon>
        <taxon>Nocardia</taxon>
    </lineage>
</organism>
<evidence type="ECO:0000259" key="7">
    <source>
        <dbReference type="Pfam" id="PF04234"/>
    </source>
</evidence>
<dbReference type="InterPro" id="IPR007348">
    <property type="entry name" value="CopC_dom"/>
</dbReference>
<evidence type="ECO:0000256" key="3">
    <source>
        <dbReference type="ARBA" id="ARBA00022729"/>
    </source>
</evidence>
<evidence type="ECO:0000256" key="2">
    <source>
        <dbReference type="ARBA" id="ARBA00022723"/>
    </source>
</evidence>
<dbReference type="RefSeq" id="WP_209885234.1">
    <property type="nucleotide sequence ID" value="NZ_JAGGMR010000001.1"/>
</dbReference>
<evidence type="ECO:0000256" key="6">
    <source>
        <dbReference type="SAM" id="Phobius"/>
    </source>
</evidence>
<dbReference type="InterPro" id="IPR032694">
    <property type="entry name" value="CopC/D"/>
</dbReference>
<dbReference type="InterPro" id="IPR014756">
    <property type="entry name" value="Ig_E-set"/>
</dbReference>
<evidence type="ECO:0000256" key="5">
    <source>
        <dbReference type="SAM" id="MobiDB-lite"/>
    </source>
</evidence>
<dbReference type="Proteomes" id="UP001519325">
    <property type="component" value="Unassembled WGS sequence"/>
</dbReference>
<keyword evidence="2" id="KW-0479">Metal-binding</keyword>
<evidence type="ECO:0000313" key="9">
    <source>
        <dbReference type="Proteomes" id="UP001519325"/>
    </source>
</evidence>
<dbReference type="PANTHER" id="PTHR34820:SF4">
    <property type="entry name" value="INNER MEMBRANE PROTEIN YEBZ"/>
    <property type="match status" value="1"/>
</dbReference>
<reference evidence="8 9" key="1">
    <citation type="submission" date="2021-03" db="EMBL/GenBank/DDBJ databases">
        <title>Sequencing the genomes of 1000 actinobacteria strains.</title>
        <authorList>
            <person name="Klenk H.-P."/>
        </authorList>
    </citation>
    <scope>NUCLEOTIDE SEQUENCE [LARGE SCALE GENOMIC DNA]</scope>
    <source>
        <strain evidence="8 9">DSM 45516</strain>
    </source>
</reference>
<gene>
    <name evidence="8" type="ORF">BJ987_001069</name>
</gene>
<sequence length="184" mass="18278">MKRAISTRVLGALGAGLLLLGFSVVGAGSAAAHSAPIASVPADGASIDASPGKVSITFNEELQPTFQSLTVVGPPDRNLWSKGQPVVAGNTISMEVGDLGPAGEYTVAFRVTSADGHPVSGTRTFTLTKAGTGTPGPRADAKSTGTGDEGDGGIPLWVFIAGAVVLFGGGLAFALFGGRGKAQK</sequence>
<evidence type="ECO:0000256" key="4">
    <source>
        <dbReference type="ARBA" id="ARBA00023008"/>
    </source>
</evidence>
<feature type="transmembrane region" description="Helical" evidence="6">
    <location>
        <begin position="156"/>
        <end position="176"/>
    </location>
</feature>
<dbReference type="InterPro" id="IPR014755">
    <property type="entry name" value="Cu-Rt/internalin_Ig-like"/>
</dbReference>
<name>A0ABS4QAQ0_9NOCA</name>
<keyword evidence="6" id="KW-0812">Transmembrane</keyword>
<dbReference type="PANTHER" id="PTHR34820">
    <property type="entry name" value="INNER MEMBRANE PROTEIN YEBZ"/>
    <property type="match status" value="1"/>
</dbReference>